<dbReference type="EMBL" id="FMKA01000033">
    <property type="protein sequence ID" value="SCP99158.1"/>
    <property type="molecule type" value="Genomic_DNA"/>
</dbReference>
<reference evidence="1 2" key="1">
    <citation type="submission" date="2016-09" db="EMBL/GenBank/DDBJ databases">
        <authorList>
            <person name="Capua I."/>
            <person name="De Benedictis P."/>
            <person name="Joannis T."/>
            <person name="Lombin L.H."/>
            <person name="Cattoli G."/>
        </authorList>
    </citation>
    <scope>NUCLEOTIDE SEQUENCE [LARGE SCALE GENOMIC DNA]</scope>
    <source>
        <strain evidence="1 2">GluBS11</strain>
    </source>
</reference>
<evidence type="ECO:0000313" key="2">
    <source>
        <dbReference type="Proteomes" id="UP000199315"/>
    </source>
</evidence>
<sequence length="690" mass="81629">MILSNKLNVEFKRENIDRDFDIYRVTKEAKENYYSSNVLDIPNIMFKAKSVVYTFGNDCFVMFGEGMLEKERFKEELARERPDAVIQKIDLMKDNAIYPNVLAQLIFNTLASPDRRSLQYNNITGKLLYERAGWMTSRKGVPTTFYMLRFRLTKDFYISMEIETYSNVHDVIKYYKKANTSQYVFDRESGRFRKKLHNDDYGPKESYVKRSLGSEHNTVYFLDFTSYKAFQNCKVGIYGQFVQDVRDHLGEYIEIENAGYEDYESFQPDAGFENRDYSSMLGRHPIRIDDVEGTEESAIYCKAAVNIFRKHYGQEVSIGEAQKGAYNIRVLRNREYYKSLGLDDPYGKVVEGAVVQHMTIDDVQIEKFEKSIKDGRFEVSSVFEKIIQEMLIKDDIREGRIEIADWKRLGYKQAWTFVRPWTYRDDTNRMKVKFYRIRIECDGRFFIDRHEKGEGFLLDDEWEAIENAYDSHNRMQDRAVDGLAYTDFRNIYVIMSTDQRTMPHFEQLEEALRYSDKEKKVPTSIILDCAERFMEDCEEFRDKTEIFIERIKSLSSPASIKDINKMLDMRGNKKFGKVMNQYIYENIGVMINSCLKSKENIWKLTPMLDIKYFRKYGRFYYFIGTKKKSLKQSIHNACLLREIAATGGQMDFESLMPLMAVEFVRNRQYTVVPFPFKYLNEVINSDNMYC</sequence>
<gene>
    <name evidence="1" type="ORF">SAMN05421730_103323</name>
</gene>
<evidence type="ECO:0000313" key="1">
    <source>
        <dbReference type="EMBL" id="SCP99158.1"/>
    </source>
</evidence>
<dbReference type="OrthoDB" id="5826790at2"/>
<name>A0A1D3TXR6_9FIRM</name>
<dbReference type="Proteomes" id="UP000199315">
    <property type="component" value="Unassembled WGS sequence"/>
</dbReference>
<proteinExistence type="predicted"/>
<accession>A0A1D3TXR6</accession>
<dbReference type="RefSeq" id="WP_091236446.1">
    <property type="nucleotide sequence ID" value="NZ_FMKA01000033.1"/>
</dbReference>
<protein>
    <submittedName>
        <fullName evidence="1">Uncharacterized protein</fullName>
    </submittedName>
</protein>
<dbReference type="AlphaFoldDB" id="A0A1D3TXR6"/>
<keyword evidence="2" id="KW-1185">Reference proteome</keyword>
<organism evidence="1 2">
    <name type="scientific">Anaerobium acetethylicum</name>
    <dbReference type="NCBI Taxonomy" id="1619234"/>
    <lineage>
        <taxon>Bacteria</taxon>
        <taxon>Bacillati</taxon>
        <taxon>Bacillota</taxon>
        <taxon>Clostridia</taxon>
        <taxon>Lachnospirales</taxon>
        <taxon>Lachnospiraceae</taxon>
        <taxon>Anaerobium</taxon>
    </lineage>
</organism>